<name>A0A8S2Z6E2_9BILA</name>
<dbReference type="EMBL" id="CAJOBJ010105039">
    <property type="protein sequence ID" value="CAF4605088.1"/>
    <property type="molecule type" value="Genomic_DNA"/>
</dbReference>
<organism evidence="1 2">
    <name type="scientific">Rotaria magnacalcarata</name>
    <dbReference type="NCBI Taxonomy" id="392030"/>
    <lineage>
        <taxon>Eukaryota</taxon>
        <taxon>Metazoa</taxon>
        <taxon>Spiralia</taxon>
        <taxon>Gnathifera</taxon>
        <taxon>Rotifera</taxon>
        <taxon>Eurotatoria</taxon>
        <taxon>Bdelloidea</taxon>
        <taxon>Philodinida</taxon>
        <taxon>Philodinidae</taxon>
        <taxon>Rotaria</taxon>
    </lineage>
</organism>
<evidence type="ECO:0000313" key="1">
    <source>
        <dbReference type="EMBL" id="CAF4605088.1"/>
    </source>
</evidence>
<protein>
    <submittedName>
        <fullName evidence="1">Uncharacterized protein</fullName>
    </submittedName>
</protein>
<proteinExistence type="predicted"/>
<dbReference type="AlphaFoldDB" id="A0A8S2Z6E2"/>
<evidence type="ECO:0000313" key="2">
    <source>
        <dbReference type="Proteomes" id="UP000681720"/>
    </source>
</evidence>
<reference evidence="1" key="1">
    <citation type="submission" date="2021-02" db="EMBL/GenBank/DDBJ databases">
        <authorList>
            <person name="Nowell W R."/>
        </authorList>
    </citation>
    <scope>NUCLEOTIDE SEQUENCE</scope>
</reference>
<comment type="caution">
    <text evidence="1">The sequence shown here is derived from an EMBL/GenBank/DDBJ whole genome shotgun (WGS) entry which is preliminary data.</text>
</comment>
<gene>
    <name evidence="1" type="ORF">GIL414_LOCUS39098</name>
</gene>
<feature type="non-terminal residue" evidence="1">
    <location>
        <position position="67"/>
    </location>
</feature>
<accession>A0A8S2Z6E2</accession>
<sequence>MEKKDKPDHSSTSILGQLYDEVKKFKIDYNQNKDPNKKPFPYRTLIIDGYLSYIADARILKEEYDRE</sequence>
<dbReference type="Proteomes" id="UP000681720">
    <property type="component" value="Unassembled WGS sequence"/>
</dbReference>